<protein>
    <submittedName>
        <fullName evidence="1">Uncharacterized protein</fullName>
    </submittedName>
</protein>
<evidence type="ECO:0000313" key="2">
    <source>
        <dbReference type="Proteomes" id="UP000799640"/>
    </source>
</evidence>
<gene>
    <name evidence="1" type="ORF">EJ06DRAFT_559905</name>
</gene>
<evidence type="ECO:0000313" key="1">
    <source>
        <dbReference type="EMBL" id="KAF2396330.1"/>
    </source>
</evidence>
<dbReference type="AlphaFoldDB" id="A0A6G1HJZ4"/>
<dbReference type="Proteomes" id="UP000799640">
    <property type="component" value="Unassembled WGS sequence"/>
</dbReference>
<dbReference type="EMBL" id="ML996707">
    <property type="protein sequence ID" value="KAF2396330.1"/>
    <property type="molecule type" value="Genomic_DNA"/>
</dbReference>
<organism evidence="1 2">
    <name type="scientific">Trichodelitschia bisporula</name>
    <dbReference type="NCBI Taxonomy" id="703511"/>
    <lineage>
        <taxon>Eukaryota</taxon>
        <taxon>Fungi</taxon>
        <taxon>Dikarya</taxon>
        <taxon>Ascomycota</taxon>
        <taxon>Pezizomycotina</taxon>
        <taxon>Dothideomycetes</taxon>
        <taxon>Dothideomycetes incertae sedis</taxon>
        <taxon>Phaeotrichales</taxon>
        <taxon>Phaeotrichaceae</taxon>
        <taxon>Trichodelitschia</taxon>
    </lineage>
</organism>
<sequence>MTKVIQRALAIEVAFKLSGATIFILFPEWCLSHTFGLLVSALTLPLLLCIPESPNAAANRALTYKTLGVGEVALVALFLGKALKPKSSGFSTEGLMLSASTLVPLLAWRG</sequence>
<reference evidence="1" key="1">
    <citation type="journal article" date="2020" name="Stud. Mycol.">
        <title>101 Dothideomycetes genomes: a test case for predicting lifestyles and emergence of pathogens.</title>
        <authorList>
            <person name="Haridas S."/>
            <person name="Albert R."/>
            <person name="Binder M."/>
            <person name="Bloem J."/>
            <person name="Labutti K."/>
            <person name="Salamov A."/>
            <person name="Andreopoulos B."/>
            <person name="Baker S."/>
            <person name="Barry K."/>
            <person name="Bills G."/>
            <person name="Bluhm B."/>
            <person name="Cannon C."/>
            <person name="Castanera R."/>
            <person name="Culley D."/>
            <person name="Daum C."/>
            <person name="Ezra D."/>
            <person name="Gonzalez J."/>
            <person name="Henrissat B."/>
            <person name="Kuo A."/>
            <person name="Liang C."/>
            <person name="Lipzen A."/>
            <person name="Lutzoni F."/>
            <person name="Magnuson J."/>
            <person name="Mondo S."/>
            <person name="Nolan M."/>
            <person name="Ohm R."/>
            <person name="Pangilinan J."/>
            <person name="Park H.-J."/>
            <person name="Ramirez L."/>
            <person name="Alfaro M."/>
            <person name="Sun H."/>
            <person name="Tritt A."/>
            <person name="Yoshinaga Y."/>
            <person name="Zwiers L.-H."/>
            <person name="Turgeon B."/>
            <person name="Goodwin S."/>
            <person name="Spatafora J."/>
            <person name="Crous P."/>
            <person name="Grigoriev I."/>
        </authorList>
    </citation>
    <scope>NUCLEOTIDE SEQUENCE</scope>
    <source>
        <strain evidence="1">CBS 262.69</strain>
    </source>
</reference>
<accession>A0A6G1HJZ4</accession>
<proteinExistence type="predicted"/>
<name>A0A6G1HJZ4_9PEZI</name>
<keyword evidence="2" id="KW-1185">Reference proteome</keyword>